<evidence type="ECO:0000259" key="2">
    <source>
        <dbReference type="PROSITE" id="PS51547"/>
    </source>
</evidence>
<comment type="similarity">
    <text evidence="1">Belongs to the PI3/PI4-kinase family.</text>
</comment>
<proteinExistence type="inferred from homology"/>
<keyword evidence="4" id="KW-1185">Reference proteome</keyword>
<dbReference type="PROSITE" id="PS51547">
    <property type="entry name" value="C2_PI3K"/>
    <property type="match status" value="1"/>
</dbReference>
<dbReference type="AlphaFoldDB" id="A0A3P6QAS8"/>
<gene>
    <name evidence="3" type="ORF">CGOC_LOCUS907</name>
</gene>
<dbReference type="CDD" id="cd04012">
    <property type="entry name" value="C2A_PI3K_class_II"/>
    <property type="match status" value="1"/>
</dbReference>
<accession>A0A3P6QAS8</accession>
<dbReference type="InterPro" id="IPR002420">
    <property type="entry name" value="PI3K-type_C2_dom"/>
</dbReference>
<reference evidence="3 4" key="1">
    <citation type="submission" date="2018-11" db="EMBL/GenBank/DDBJ databases">
        <authorList>
            <consortium name="Pathogen Informatics"/>
        </authorList>
    </citation>
    <scope>NUCLEOTIDE SEQUENCE [LARGE SCALE GENOMIC DNA]</scope>
</reference>
<protein>
    <recommendedName>
        <fullName evidence="2">C2 PI3K-type domain-containing protein</fullName>
    </recommendedName>
</protein>
<dbReference type="Gene3D" id="2.60.40.150">
    <property type="entry name" value="C2 domain"/>
    <property type="match status" value="1"/>
</dbReference>
<evidence type="ECO:0000256" key="1">
    <source>
        <dbReference type="PROSITE-ProRule" id="PRU00880"/>
    </source>
</evidence>
<dbReference type="InterPro" id="IPR035892">
    <property type="entry name" value="C2_domain_sf"/>
</dbReference>
<dbReference type="SUPFAM" id="SSF49562">
    <property type="entry name" value="C2 domain (Calcium/lipid-binding domain, CaLB)"/>
    <property type="match status" value="1"/>
</dbReference>
<organism evidence="3 4">
    <name type="scientific">Cylicostephanus goldi</name>
    <name type="common">Nematode worm</name>
    <dbReference type="NCBI Taxonomy" id="71465"/>
    <lineage>
        <taxon>Eukaryota</taxon>
        <taxon>Metazoa</taxon>
        <taxon>Ecdysozoa</taxon>
        <taxon>Nematoda</taxon>
        <taxon>Chromadorea</taxon>
        <taxon>Rhabditida</taxon>
        <taxon>Rhabditina</taxon>
        <taxon>Rhabditomorpha</taxon>
        <taxon>Strongyloidea</taxon>
        <taxon>Strongylidae</taxon>
        <taxon>Cylicostephanus</taxon>
    </lineage>
</organism>
<sequence length="400" mass="45299">MPSESLLHTTTRSSYLQIFGLDEFLPKTAALGNNLYVGNCILHGKDVKLEIGRFEPSFVRSVSPSPPWEKMKAQFKYSSILDKEDIENMIVHLKAEMTEYENAFHSSSTLKISSTSNKVRQCVKMLCKLINSIEPINLHQYLQNYLTAATNDQLRCARNDFIASLHGLISVYCNCTLSSYKLAPLRPVVKQKKEILHCKEKLKVMVNSVHNLVENWMRDYTEFFVTVNVYYGTQLLAGHNKCISKTVKHDAFFPYIPMNVYVCFEDVLCTCPRETKIMFILSGYSAVPNAGADGSSDNTRRPLAFASLPLFDHEMLLRQGQVFVPLSVLKEPVLKPWGPNPLIANEKDPILIVTLPSYEYQVVFPDVAVEYQSIKQDPSSLDSETQEYLMSLVEAGDPQT</sequence>
<dbReference type="Proteomes" id="UP000271889">
    <property type="component" value="Unassembled WGS sequence"/>
</dbReference>
<dbReference type="OrthoDB" id="67688at2759"/>
<feature type="domain" description="C2 PI3K-type" evidence="2">
    <location>
        <begin position="198"/>
        <end position="361"/>
    </location>
</feature>
<evidence type="ECO:0000313" key="3">
    <source>
        <dbReference type="EMBL" id="VDK46962.1"/>
    </source>
</evidence>
<name>A0A3P6QAS8_CYLGO</name>
<dbReference type="EMBL" id="UYRV01001447">
    <property type="protein sequence ID" value="VDK46962.1"/>
    <property type="molecule type" value="Genomic_DNA"/>
</dbReference>
<evidence type="ECO:0000313" key="4">
    <source>
        <dbReference type="Proteomes" id="UP000271889"/>
    </source>
</evidence>